<accession>A0ACA9LQL3</accession>
<dbReference type="Proteomes" id="UP000789920">
    <property type="component" value="Unassembled WGS sequence"/>
</dbReference>
<proteinExistence type="predicted"/>
<name>A0ACA9LQL3_9GLOM</name>
<dbReference type="EMBL" id="CAJVQC010004362">
    <property type="protein sequence ID" value="CAG8539641.1"/>
    <property type="molecule type" value="Genomic_DNA"/>
</dbReference>
<comment type="caution">
    <text evidence="1">The sequence shown here is derived from an EMBL/GenBank/DDBJ whole genome shotgun (WGS) entry which is preliminary data.</text>
</comment>
<gene>
    <name evidence="1" type="ORF">RPERSI_LOCUS3496</name>
</gene>
<evidence type="ECO:0000313" key="1">
    <source>
        <dbReference type="EMBL" id="CAG8539641.1"/>
    </source>
</evidence>
<organism evidence="1 2">
    <name type="scientific">Racocetra persica</name>
    <dbReference type="NCBI Taxonomy" id="160502"/>
    <lineage>
        <taxon>Eukaryota</taxon>
        <taxon>Fungi</taxon>
        <taxon>Fungi incertae sedis</taxon>
        <taxon>Mucoromycota</taxon>
        <taxon>Glomeromycotina</taxon>
        <taxon>Glomeromycetes</taxon>
        <taxon>Diversisporales</taxon>
        <taxon>Gigasporaceae</taxon>
        <taxon>Racocetra</taxon>
    </lineage>
</organism>
<reference evidence="1" key="1">
    <citation type="submission" date="2021-06" db="EMBL/GenBank/DDBJ databases">
        <authorList>
            <person name="Kallberg Y."/>
            <person name="Tangrot J."/>
            <person name="Rosling A."/>
        </authorList>
    </citation>
    <scope>NUCLEOTIDE SEQUENCE</scope>
    <source>
        <strain evidence="1">MA461A</strain>
    </source>
</reference>
<feature type="non-terminal residue" evidence="1">
    <location>
        <position position="216"/>
    </location>
</feature>
<keyword evidence="2" id="KW-1185">Reference proteome</keyword>
<sequence length="216" mass="25261">MIQILPNELHIQILTFVVTETNFENFCALRTVCKKWNTFVPLVMHEAVISKLNSGLNLELTDWNETKWSKKLSPTYDDNTKTFTFLFDSADATKSLYDYEKPHVQNSSFVAFVKRSEDVSIPLKLGYKFGDLAFPEFVNSDIDKYEFDHQSNVCFKREIKVDEEGKDINCKSGETQNKYKKIAKEAFYYRNELFLKGKSQRRRDQLKTVSFDKPSI</sequence>
<protein>
    <submittedName>
        <fullName evidence="1">31089_t:CDS:1</fullName>
    </submittedName>
</protein>
<evidence type="ECO:0000313" key="2">
    <source>
        <dbReference type="Proteomes" id="UP000789920"/>
    </source>
</evidence>